<dbReference type="Pfam" id="PF07690">
    <property type="entry name" value="MFS_1"/>
    <property type="match status" value="1"/>
</dbReference>
<feature type="transmembrane region" description="Helical" evidence="4">
    <location>
        <begin position="80"/>
        <end position="97"/>
    </location>
</feature>
<dbReference type="OrthoDB" id="6499973at2759"/>
<feature type="domain" description="Major facilitator superfamily (MFS) profile" evidence="5">
    <location>
        <begin position="38"/>
        <end position="438"/>
    </location>
</feature>
<feature type="transmembrane region" description="Helical" evidence="4">
    <location>
        <begin position="411"/>
        <end position="431"/>
    </location>
</feature>
<feature type="transmembrane region" description="Helical" evidence="4">
    <location>
        <begin position="211"/>
        <end position="231"/>
    </location>
</feature>
<feature type="transmembrane region" description="Helical" evidence="4">
    <location>
        <begin position="109"/>
        <end position="128"/>
    </location>
</feature>
<keyword evidence="4" id="KW-0472">Membrane</keyword>
<feature type="compositionally biased region" description="Basic and acidic residues" evidence="3">
    <location>
        <begin position="1"/>
        <end position="10"/>
    </location>
</feature>
<feature type="transmembrane region" description="Helical" evidence="4">
    <location>
        <begin position="39"/>
        <end position="59"/>
    </location>
</feature>
<dbReference type="Proteomes" id="UP000028545">
    <property type="component" value="Unassembled WGS sequence"/>
</dbReference>
<feature type="transmembrane region" description="Helical" evidence="4">
    <location>
        <begin position="345"/>
        <end position="364"/>
    </location>
</feature>
<evidence type="ECO:0000256" key="2">
    <source>
        <dbReference type="ARBA" id="ARBA00006727"/>
    </source>
</evidence>
<dbReference type="RefSeq" id="XP_016643065.1">
    <property type="nucleotide sequence ID" value="XM_016787186.1"/>
</dbReference>
<evidence type="ECO:0000256" key="1">
    <source>
        <dbReference type="ARBA" id="ARBA00004141"/>
    </source>
</evidence>
<name>A0A084G7F4_PSEDA</name>
<dbReference type="EMBL" id="JOWA01000094">
    <property type="protein sequence ID" value="KEZ43266.1"/>
    <property type="molecule type" value="Genomic_DNA"/>
</dbReference>
<gene>
    <name evidence="6" type="ORF">SAPIO_CDS4699</name>
</gene>
<keyword evidence="4" id="KW-0812">Transmembrane</keyword>
<dbReference type="AlphaFoldDB" id="A0A084G7F4"/>
<comment type="subcellular location">
    <subcellularLocation>
        <location evidence="1">Membrane</location>
        <topology evidence="1">Multi-pass membrane protein</topology>
    </subcellularLocation>
</comment>
<dbReference type="GO" id="GO:0016020">
    <property type="term" value="C:membrane"/>
    <property type="evidence" value="ECO:0007669"/>
    <property type="project" value="UniProtKB-SubCell"/>
</dbReference>
<dbReference type="InterPro" id="IPR020846">
    <property type="entry name" value="MFS_dom"/>
</dbReference>
<accession>A0A084G7F4</accession>
<feature type="transmembrane region" description="Helical" evidence="4">
    <location>
        <begin position="291"/>
        <end position="311"/>
    </location>
</feature>
<dbReference type="Gene3D" id="1.20.1250.20">
    <property type="entry name" value="MFS general substrate transporter like domains"/>
    <property type="match status" value="1"/>
</dbReference>
<evidence type="ECO:0000256" key="4">
    <source>
        <dbReference type="SAM" id="Phobius"/>
    </source>
</evidence>
<sequence length="442" mass="48239">MSIDSEKAEAKGTPVDSVKEDQPTHDEIEHYYPDGGIRAWLTALGGFISFIATIGFLNAGSIFQSYYATTGFPEQSHSNIGWIGSIQGWGCFFFGMWSGRLSDRYGPTLPMAVGTFFMVFGNMMSSLANEFYQVLLSQGLCLSFGMGLAFTPALAVQSQWFMKRRGLVVGTVMSGQNVGGAHNQITMDFNGVIWPIVGNKLLNEKGISIGWTLRIIAFMQLGLMIAATLLIQPRFPRSTVREPLHLKRYFIDKRTVLFTVGLVIMNLGIYVPWFFITPYAMEMGMSPSLSFYNASIINAGAFFGCYVVGFIADFGFGFFNALSLTCVVCAVTAFTWISATSIAGIIFWALAYGLLSGALQALFSPCLSRLAPSPEVLGAWTGTCITINAFAVLGVGPIAGKLLMRGGGTNYLWMQLYTGVALTITAVLFMATRLSVSRERWV</sequence>
<dbReference type="InterPro" id="IPR036259">
    <property type="entry name" value="MFS_trans_sf"/>
</dbReference>
<protein>
    <submittedName>
        <fullName evidence="6">Monocarboxylate transporter</fullName>
    </submittedName>
</protein>
<dbReference type="OMA" id="WNGIAIT"/>
<evidence type="ECO:0000256" key="3">
    <source>
        <dbReference type="SAM" id="MobiDB-lite"/>
    </source>
</evidence>
<feature type="transmembrane region" description="Helical" evidence="4">
    <location>
        <begin position="318"/>
        <end position="339"/>
    </location>
</feature>
<dbReference type="InterPro" id="IPR050327">
    <property type="entry name" value="Proton-linked_MCT"/>
</dbReference>
<comment type="caution">
    <text evidence="6">The sequence shown here is derived from an EMBL/GenBank/DDBJ whole genome shotgun (WGS) entry which is preliminary data.</text>
</comment>
<comment type="similarity">
    <text evidence="2">Belongs to the major facilitator superfamily. Monocarboxylate porter (TC 2.A.1.13) family.</text>
</comment>
<dbReference type="HOGENOM" id="CLU_001265_1_1_1"/>
<evidence type="ECO:0000259" key="5">
    <source>
        <dbReference type="PROSITE" id="PS50850"/>
    </source>
</evidence>
<dbReference type="GO" id="GO:0022857">
    <property type="term" value="F:transmembrane transporter activity"/>
    <property type="evidence" value="ECO:0007669"/>
    <property type="project" value="InterPro"/>
</dbReference>
<feature type="transmembrane region" description="Helical" evidence="4">
    <location>
        <begin position="140"/>
        <end position="162"/>
    </location>
</feature>
<dbReference type="PANTHER" id="PTHR11360">
    <property type="entry name" value="MONOCARBOXYLATE TRANSPORTER"/>
    <property type="match status" value="1"/>
</dbReference>
<dbReference type="PROSITE" id="PS50850">
    <property type="entry name" value="MFS"/>
    <property type="match status" value="1"/>
</dbReference>
<dbReference type="PANTHER" id="PTHR11360:SF252">
    <property type="entry name" value="MAJOR FACILITATOR SUPERFAMILY (MFS) PROFILE DOMAIN-CONTAINING PROTEIN-RELATED"/>
    <property type="match status" value="1"/>
</dbReference>
<feature type="region of interest" description="Disordered" evidence="3">
    <location>
        <begin position="1"/>
        <end position="24"/>
    </location>
</feature>
<dbReference type="KEGG" id="sapo:SAPIO_CDS4699"/>
<proteinExistence type="inferred from homology"/>
<evidence type="ECO:0000313" key="6">
    <source>
        <dbReference type="EMBL" id="KEZ43266.1"/>
    </source>
</evidence>
<dbReference type="VEuPathDB" id="FungiDB:SAPIO_CDS4699"/>
<dbReference type="InterPro" id="IPR011701">
    <property type="entry name" value="MFS"/>
</dbReference>
<feature type="transmembrane region" description="Helical" evidence="4">
    <location>
        <begin position="256"/>
        <end position="276"/>
    </location>
</feature>
<dbReference type="SUPFAM" id="SSF103473">
    <property type="entry name" value="MFS general substrate transporter"/>
    <property type="match status" value="1"/>
</dbReference>
<keyword evidence="4" id="KW-1133">Transmembrane helix</keyword>
<feature type="transmembrane region" description="Helical" evidence="4">
    <location>
        <begin position="376"/>
        <end position="399"/>
    </location>
</feature>
<reference evidence="6 7" key="1">
    <citation type="journal article" date="2014" name="Genome Announc.">
        <title>Draft genome sequence of the pathogenic fungus Scedosporium apiospermum.</title>
        <authorList>
            <person name="Vandeputte P."/>
            <person name="Ghamrawi S."/>
            <person name="Rechenmann M."/>
            <person name="Iltis A."/>
            <person name="Giraud S."/>
            <person name="Fleury M."/>
            <person name="Thornton C."/>
            <person name="Delhaes L."/>
            <person name="Meyer W."/>
            <person name="Papon N."/>
            <person name="Bouchara J.P."/>
        </authorList>
    </citation>
    <scope>NUCLEOTIDE SEQUENCE [LARGE SCALE GENOMIC DNA]</scope>
    <source>
        <strain evidence="6 7">IHEM 14462</strain>
    </source>
</reference>
<keyword evidence="7" id="KW-1185">Reference proteome</keyword>
<dbReference type="GeneID" id="27723771"/>
<evidence type="ECO:0000313" key="7">
    <source>
        <dbReference type="Proteomes" id="UP000028545"/>
    </source>
</evidence>
<organism evidence="6 7">
    <name type="scientific">Pseudallescheria apiosperma</name>
    <name type="common">Scedosporium apiospermum</name>
    <dbReference type="NCBI Taxonomy" id="563466"/>
    <lineage>
        <taxon>Eukaryota</taxon>
        <taxon>Fungi</taxon>
        <taxon>Dikarya</taxon>
        <taxon>Ascomycota</taxon>
        <taxon>Pezizomycotina</taxon>
        <taxon>Sordariomycetes</taxon>
        <taxon>Hypocreomycetidae</taxon>
        <taxon>Microascales</taxon>
        <taxon>Microascaceae</taxon>
        <taxon>Scedosporium</taxon>
    </lineage>
</organism>